<name>A0A388TIA0_9BACT</name>
<comment type="caution">
    <text evidence="1">The sequence shown here is derived from an EMBL/GenBank/DDBJ whole genome shotgun (WGS) entry which is preliminary data.</text>
</comment>
<dbReference type="Proteomes" id="UP000275925">
    <property type="component" value="Unassembled WGS sequence"/>
</dbReference>
<accession>A0A388TIA0</accession>
<feature type="non-terminal residue" evidence="1">
    <location>
        <position position="172"/>
    </location>
</feature>
<keyword evidence="2" id="KW-1185">Reference proteome</keyword>
<dbReference type="EMBL" id="BGZO01000038">
    <property type="protein sequence ID" value="GBR76645.1"/>
    <property type="molecule type" value="Genomic_DNA"/>
</dbReference>
<organism evidence="1 2">
    <name type="scientific">Candidatus Termititenax persephonae</name>
    <dbReference type="NCBI Taxonomy" id="2218525"/>
    <lineage>
        <taxon>Bacteria</taxon>
        <taxon>Bacillati</taxon>
        <taxon>Candidatus Margulisiibacteriota</taxon>
        <taxon>Candidatus Termititenacia</taxon>
        <taxon>Candidatus Termititenacales</taxon>
        <taxon>Candidatus Termititenacaceae</taxon>
        <taxon>Candidatus Termititenax</taxon>
    </lineage>
</organism>
<dbReference type="AlphaFoldDB" id="A0A388TIA0"/>
<evidence type="ECO:0000313" key="1">
    <source>
        <dbReference type="EMBL" id="GBR76645.1"/>
    </source>
</evidence>
<proteinExistence type="predicted"/>
<reference evidence="1 2" key="1">
    <citation type="journal article" date="2019" name="ISME J.">
        <title>Genome analyses of uncultured TG2/ZB3 bacteria in 'Margulisbacteria' specifically attached to ectosymbiotic spirochetes of protists in the termite gut.</title>
        <authorList>
            <person name="Utami Y.D."/>
            <person name="Kuwahara H."/>
            <person name="Igai K."/>
            <person name="Murakami T."/>
            <person name="Sugaya K."/>
            <person name="Morikawa T."/>
            <person name="Nagura Y."/>
            <person name="Yuki M."/>
            <person name="Deevong P."/>
            <person name="Inoue T."/>
            <person name="Kihara K."/>
            <person name="Lo N."/>
            <person name="Yamada A."/>
            <person name="Ohkuma M."/>
            <person name="Hongoh Y."/>
        </authorList>
    </citation>
    <scope>NUCLEOTIDE SEQUENCE [LARGE SCALE GENOMIC DNA]</scope>
    <source>
        <strain evidence="1">NkOx7-02</strain>
    </source>
</reference>
<protein>
    <submittedName>
        <fullName evidence="1">Uncharacterized protein</fullName>
    </submittedName>
</protein>
<sequence>MLSLAKLFRYLYRNFLPVWLGLWVYYLTHPRNRIFLAERRQVIRLLQEKAAADPEIHEILRFVRRNKTLIFPYAFVKNYYPEDIPVYVDGDLFYTMYDGKRLYFPRGLKKKTIRECCSGLLLEQDKASPHRYETDTFGVQAGDIVAEVGAAEGNFGLSVVERAKKLYLFECE</sequence>
<evidence type="ECO:0000313" key="2">
    <source>
        <dbReference type="Proteomes" id="UP000275925"/>
    </source>
</evidence>
<gene>
    <name evidence="1" type="ORF">NO2_1163</name>
</gene>